<dbReference type="InterPro" id="IPR051259">
    <property type="entry name" value="rRNA_Methyltransferase"/>
</dbReference>
<dbReference type="SUPFAM" id="SSF75217">
    <property type="entry name" value="alpha/beta knot"/>
    <property type="match status" value="2"/>
</dbReference>
<proteinExistence type="inferred from homology"/>
<feature type="domain" description="RNA 2-O ribose methyltransferase substrate binding" evidence="5">
    <location>
        <begin position="57"/>
        <end position="134"/>
    </location>
</feature>
<reference evidence="6" key="1">
    <citation type="submission" date="2021-01" db="EMBL/GenBank/DDBJ databases">
        <authorList>
            <person name="Corre E."/>
            <person name="Pelletier E."/>
            <person name="Niang G."/>
            <person name="Scheremetjew M."/>
            <person name="Finn R."/>
            <person name="Kale V."/>
            <person name="Holt S."/>
            <person name="Cochrane G."/>
            <person name="Meng A."/>
            <person name="Brown T."/>
            <person name="Cohen L."/>
        </authorList>
    </citation>
    <scope>NUCLEOTIDE SEQUENCE</scope>
    <source>
        <strain evidence="6">CCMP2078</strain>
    </source>
</reference>
<feature type="chain" id="PRO_5030857621" description="RNA 2-O ribose methyltransferase substrate binding domain-containing protein" evidence="4">
    <location>
        <begin position="22"/>
        <end position="337"/>
    </location>
</feature>
<accession>A0A7R9YBL7</accession>
<keyword evidence="2" id="KW-0489">Methyltransferase</keyword>
<dbReference type="Pfam" id="PF00588">
    <property type="entry name" value="SpoU_methylase"/>
    <property type="match status" value="1"/>
</dbReference>
<feature type="signal peptide" evidence="4">
    <location>
        <begin position="1"/>
        <end position="21"/>
    </location>
</feature>
<dbReference type="Pfam" id="PF22435">
    <property type="entry name" value="MRM3-like_sub_bind"/>
    <property type="match status" value="1"/>
</dbReference>
<dbReference type="InterPro" id="IPR053888">
    <property type="entry name" value="MRM3-like_sub_bind"/>
</dbReference>
<keyword evidence="3" id="KW-0808">Transferase</keyword>
<comment type="similarity">
    <text evidence="1">Belongs to the class IV-like SAM-binding methyltransferase superfamily. RNA methyltransferase TrmH family.</text>
</comment>
<dbReference type="GO" id="GO:0032259">
    <property type="term" value="P:methylation"/>
    <property type="evidence" value="ECO:0007669"/>
    <property type="project" value="UniProtKB-KW"/>
</dbReference>
<dbReference type="GO" id="GO:0008173">
    <property type="term" value="F:RNA methyltransferase activity"/>
    <property type="evidence" value="ECO:0007669"/>
    <property type="project" value="InterPro"/>
</dbReference>
<dbReference type="CDD" id="cd18095">
    <property type="entry name" value="SpoU-like_rRNA-MTase"/>
    <property type="match status" value="1"/>
</dbReference>
<dbReference type="PANTHER" id="PTHR43191">
    <property type="entry name" value="RRNA METHYLTRANSFERASE 3"/>
    <property type="match status" value="1"/>
</dbReference>
<dbReference type="GO" id="GO:0003723">
    <property type="term" value="F:RNA binding"/>
    <property type="evidence" value="ECO:0007669"/>
    <property type="project" value="InterPro"/>
</dbReference>
<name>A0A7R9YBL7_9STRA</name>
<dbReference type="InterPro" id="IPR013123">
    <property type="entry name" value="SpoU_subst-bd"/>
</dbReference>
<dbReference type="InterPro" id="IPR029028">
    <property type="entry name" value="Alpha/beta_knot_MTases"/>
</dbReference>
<evidence type="ECO:0000256" key="3">
    <source>
        <dbReference type="ARBA" id="ARBA00022679"/>
    </source>
</evidence>
<evidence type="ECO:0000256" key="1">
    <source>
        <dbReference type="ARBA" id="ARBA00007228"/>
    </source>
</evidence>
<keyword evidence="4" id="KW-0732">Signal</keyword>
<evidence type="ECO:0000256" key="4">
    <source>
        <dbReference type="SAM" id="SignalP"/>
    </source>
</evidence>
<dbReference type="Gene3D" id="3.30.1330.30">
    <property type="match status" value="1"/>
</dbReference>
<dbReference type="InterPro" id="IPR001537">
    <property type="entry name" value="SpoU_MeTrfase"/>
</dbReference>
<dbReference type="PANTHER" id="PTHR43191:SF2">
    <property type="entry name" value="RRNA METHYLTRANSFERASE 3, MITOCHONDRIAL"/>
    <property type="match status" value="1"/>
</dbReference>
<dbReference type="SMART" id="SM00967">
    <property type="entry name" value="SpoU_sub_bind"/>
    <property type="match status" value="1"/>
</dbReference>
<evidence type="ECO:0000313" key="6">
    <source>
        <dbReference type="EMBL" id="CAD8258114.1"/>
    </source>
</evidence>
<dbReference type="EMBL" id="HBEA01009895">
    <property type="protein sequence ID" value="CAD8258114.1"/>
    <property type="molecule type" value="Transcribed_RNA"/>
</dbReference>
<evidence type="ECO:0000259" key="5">
    <source>
        <dbReference type="SMART" id="SM00967"/>
    </source>
</evidence>
<protein>
    <recommendedName>
        <fullName evidence="5">RNA 2-O ribose methyltransferase substrate binding domain-containing protein</fullName>
    </recommendedName>
</protein>
<dbReference type="AlphaFoldDB" id="A0A7R9YBL7"/>
<dbReference type="GO" id="GO:0005737">
    <property type="term" value="C:cytoplasm"/>
    <property type="evidence" value="ECO:0007669"/>
    <property type="project" value="UniProtKB-ARBA"/>
</dbReference>
<dbReference type="GO" id="GO:0006396">
    <property type="term" value="P:RNA processing"/>
    <property type="evidence" value="ECO:0007669"/>
    <property type="project" value="InterPro"/>
</dbReference>
<organism evidence="6">
    <name type="scientific">Pinguiococcus pyrenoidosus</name>
    <dbReference type="NCBI Taxonomy" id="172671"/>
    <lineage>
        <taxon>Eukaryota</taxon>
        <taxon>Sar</taxon>
        <taxon>Stramenopiles</taxon>
        <taxon>Ochrophyta</taxon>
        <taxon>Pinguiophyceae</taxon>
        <taxon>Pinguiochrysidales</taxon>
        <taxon>Pinguiochrysidaceae</taxon>
        <taxon>Pinguiococcus</taxon>
    </lineage>
</organism>
<sequence length="337" mass="36043">MQRGFLARGLLGLALIRRVGCLSNGVATITSVKNAEILAAKRLCRSKRERDRSGLVFVEGIRLIQDILHAGHRPTSVFFCVERLVTPEASALLDEMLSIDDCELRRITPQVLESMVDTVTPQGLVALFPKPSQSLGPTPSRKDGSGEVLLLLDNIRDPGNMGTLLRSANALGAKALVVYGGGCVDPWGPKVLRSSMGGAFHIPLCFAPAWSDVAAYLREECKWDSAGVYAADASHASARDYWDVDWTQGNHVICVGSEAHGLSSELAALMPKRSQAGHGGDMDNPTADQSLLEPVILPIQVPMVASADSLNAAIAGSIILSEVQRQRAKINLSESGK</sequence>
<dbReference type="Gene3D" id="3.40.1280.10">
    <property type="match status" value="1"/>
</dbReference>
<gene>
    <name evidence="6" type="ORF">PPYR1160_LOCUS7615</name>
</gene>
<dbReference type="InterPro" id="IPR029026">
    <property type="entry name" value="tRNA_m1G_MTases_N"/>
</dbReference>
<evidence type="ECO:0000256" key="2">
    <source>
        <dbReference type="ARBA" id="ARBA00022603"/>
    </source>
</evidence>
<dbReference type="InterPro" id="IPR029064">
    <property type="entry name" value="Ribosomal_eL30-like_sf"/>
</dbReference>
<dbReference type="SUPFAM" id="SSF55315">
    <property type="entry name" value="L30e-like"/>
    <property type="match status" value="1"/>
</dbReference>